<evidence type="ECO:0000313" key="3">
    <source>
        <dbReference type="EMBL" id="KTC78468.1"/>
    </source>
</evidence>
<dbReference type="SUPFAM" id="SSF56399">
    <property type="entry name" value="ADP-ribosylation"/>
    <property type="match status" value="1"/>
</dbReference>
<dbReference type="Proteomes" id="UP000054921">
    <property type="component" value="Unassembled WGS sequence"/>
</dbReference>
<dbReference type="PATRIC" id="fig|28084.5.peg.3536"/>
<dbReference type="GO" id="GO:0016740">
    <property type="term" value="F:transferase activity"/>
    <property type="evidence" value="ECO:0007669"/>
    <property type="project" value="UniProtKB-KW"/>
</dbReference>
<organism evidence="3 4">
    <name type="scientific">Legionella cherrii</name>
    <dbReference type="NCBI Taxonomy" id="28084"/>
    <lineage>
        <taxon>Bacteria</taxon>
        <taxon>Pseudomonadati</taxon>
        <taxon>Pseudomonadota</taxon>
        <taxon>Gammaproteobacteria</taxon>
        <taxon>Legionellales</taxon>
        <taxon>Legionellaceae</taxon>
        <taxon>Legionella</taxon>
    </lineage>
</organism>
<dbReference type="Gene3D" id="3.90.176.10">
    <property type="entry name" value="Toxin ADP-ribosyltransferase, Chain A, domain 1"/>
    <property type="match status" value="1"/>
</dbReference>
<evidence type="ECO:0000259" key="2">
    <source>
        <dbReference type="Pfam" id="PF03496"/>
    </source>
</evidence>
<comment type="caution">
    <text evidence="3">The sequence shown here is derived from an EMBL/GenBank/DDBJ whole genome shotgun (WGS) entry which is preliminary data.</text>
</comment>
<feature type="domain" description="ADP ribosyltransferase" evidence="2">
    <location>
        <begin position="624"/>
        <end position="709"/>
    </location>
</feature>
<accession>A0A0W0S5W6</accession>
<name>A0A0W0S5W6_9GAMM</name>
<protein>
    <submittedName>
        <fullName evidence="3">ADP-ribosyltransferase exoenzyme</fullName>
    </submittedName>
</protein>
<dbReference type="AlphaFoldDB" id="A0A0W0S5W6"/>
<dbReference type="Pfam" id="PF03496">
    <property type="entry name" value="ADPrib_exo_Tox"/>
    <property type="match status" value="1"/>
</dbReference>
<dbReference type="RefSeq" id="WP_058388317.1">
    <property type="nucleotide sequence ID" value="NZ_LNXW01000014.1"/>
</dbReference>
<feature type="compositionally biased region" description="Polar residues" evidence="1">
    <location>
        <begin position="868"/>
        <end position="890"/>
    </location>
</feature>
<evidence type="ECO:0000313" key="4">
    <source>
        <dbReference type="Proteomes" id="UP000054921"/>
    </source>
</evidence>
<sequence length="898" mass="101687">MNSKSSSASDRSNTIRKINELINKIESMNLEFLNENYPMSKHGPRVAKAMSVVSGTAAPGHALEIEALINDAKPETINKKTQALNIQSEQYKDAVYLYMKLVLKILDTEGTKWNRLQTTDEYYKKLRGLISDGNNNNEVKIKFIEETIELLLTRCKLIVNSKDAEESDKENAQNLLHYIEQCREKSKQNPLNTTDAFIAILKEATKESVIDWLKPQLLQTDKERYPAIGEQKIKESNVLQGPRQKTLLTKTMEQAIQAIILGMDIHTEINARGEYILKIPRDTMQTLLINEYAKNRREYIKLCEQAERLNQPKPQAPSKPPIIEGDIVINYTQAYKYIDFGVMEFDESILQKYYSNTKHFQYMYPANKSGIPEKKKNDTPIDVDSFIKERKELDPVENTGDLLDAEKRAIHTYTTNRYKELNALLRFGSLPRKDQSSSIQLEDDRQRAEAFKEALPTLAILIKATNKKAPIGLYLANDISEIEEDIRDDHKAKATMDSTSFLKNQKLSTKPGIVLINTPPGSLNYKAYLINNKSIIKLDDQATNLSIDLKLSQTEHDMLMNSPRCTTNPHKLSRFVADSHALESYRQQIDSITNKVINHIPAEHLHLLHFQTVRGMTASSEVMKNKAVPEIMNSYLVNGTFTEDAMTSTSTSVETAKNFAGVTTDEKLPVMLYINNANEMDISSLSAYPGEEEILKPGQTQYLVTDVKETLRFTELHLDEARPVLPYLDQIVFNQTLIHLRELLIAIENQLALAHLVADNPLLRNIISFTSMANVTNMSSAEFTHQLNLMLNELIPLLPPPGSIQKNSLPQELNTNIEKLYALLKSPQYQELTSLPPINSGREPEVAPGKESGNTPIRISETRLGIFSTINKSKSPSTQPQSENTDTPDATSWDKDYN</sequence>
<keyword evidence="3" id="KW-0808">Transferase</keyword>
<dbReference type="InterPro" id="IPR003540">
    <property type="entry name" value="ADP-ribosyltransferase"/>
</dbReference>
<feature type="region of interest" description="Disordered" evidence="1">
    <location>
        <begin position="833"/>
        <end position="898"/>
    </location>
</feature>
<dbReference type="GO" id="GO:0005576">
    <property type="term" value="C:extracellular region"/>
    <property type="evidence" value="ECO:0007669"/>
    <property type="project" value="InterPro"/>
</dbReference>
<dbReference type="EMBL" id="LNXW01000014">
    <property type="protein sequence ID" value="KTC78468.1"/>
    <property type="molecule type" value="Genomic_DNA"/>
</dbReference>
<gene>
    <name evidence="3" type="ORF">Lche_3257</name>
</gene>
<evidence type="ECO:0000256" key="1">
    <source>
        <dbReference type="SAM" id="MobiDB-lite"/>
    </source>
</evidence>
<proteinExistence type="predicted"/>
<reference evidence="3 4" key="1">
    <citation type="submission" date="2015-11" db="EMBL/GenBank/DDBJ databases">
        <title>Genomic analysis of 38 Legionella species identifies large and diverse effector repertoires.</title>
        <authorList>
            <person name="Burstein D."/>
            <person name="Amaro F."/>
            <person name="Zusman T."/>
            <person name="Lifshitz Z."/>
            <person name="Cohen O."/>
            <person name="Gilbert J.A."/>
            <person name="Pupko T."/>
            <person name="Shuman H.A."/>
            <person name="Segal G."/>
        </authorList>
    </citation>
    <scope>NUCLEOTIDE SEQUENCE [LARGE SCALE GENOMIC DNA]</scope>
    <source>
        <strain evidence="3 4">ORW</strain>
    </source>
</reference>